<organism evidence="1 2">
    <name type="scientific">Candidatus Caccoplasma merdipullorum</name>
    <dbReference type="NCBI Taxonomy" id="2840718"/>
    <lineage>
        <taxon>Bacteria</taxon>
        <taxon>Pseudomonadati</taxon>
        <taxon>Bacteroidota</taxon>
        <taxon>Bacteroidia</taxon>
        <taxon>Bacteroidales</taxon>
        <taxon>Bacteroidaceae</taxon>
        <taxon>Bacteroidaceae incertae sedis</taxon>
        <taxon>Candidatus Caccoplasma</taxon>
    </lineage>
</organism>
<dbReference type="Proteomes" id="UP000823636">
    <property type="component" value="Unassembled WGS sequence"/>
</dbReference>
<reference evidence="1" key="2">
    <citation type="journal article" date="2021" name="PeerJ">
        <title>Extensive microbial diversity within the chicken gut microbiome revealed by metagenomics and culture.</title>
        <authorList>
            <person name="Gilroy R."/>
            <person name="Ravi A."/>
            <person name="Getino M."/>
            <person name="Pursley I."/>
            <person name="Horton D.L."/>
            <person name="Alikhan N.F."/>
            <person name="Baker D."/>
            <person name="Gharbi K."/>
            <person name="Hall N."/>
            <person name="Watson M."/>
            <person name="Adriaenssens E.M."/>
            <person name="Foster-Nyarko E."/>
            <person name="Jarju S."/>
            <person name="Secka A."/>
            <person name="Antonio M."/>
            <person name="Oren A."/>
            <person name="Chaudhuri R.R."/>
            <person name="La Ragione R."/>
            <person name="Hildebrand F."/>
            <person name="Pallen M.J."/>
        </authorList>
    </citation>
    <scope>NUCLEOTIDE SEQUENCE</scope>
    <source>
        <strain evidence="1">G3-4614</strain>
    </source>
</reference>
<evidence type="ECO:0000313" key="1">
    <source>
        <dbReference type="EMBL" id="MBO8438678.1"/>
    </source>
</evidence>
<dbReference type="EMBL" id="JADIMW010000076">
    <property type="protein sequence ID" value="MBO8438678.1"/>
    <property type="molecule type" value="Genomic_DNA"/>
</dbReference>
<accession>A0A9D9E3Z5</accession>
<reference evidence="1" key="1">
    <citation type="submission" date="2020-10" db="EMBL/GenBank/DDBJ databases">
        <authorList>
            <person name="Gilroy R."/>
        </authorList>
    </citation>
    <scope>NUCLEOTIDE SEQUENCE</scope>
    <source>
        <strain evidence="1">G3-4614</strain>
    </source>
</reference>
<dbReference type="AlphaFoldDB" id="A0A9D9E3Z5"/>
<evidence type="ECO:0000313" key="2">
    <source>
        <dbReference type="Proteomes" id="UP000823636"/>
    </source>
</evidence>
<comment type="caution">
    <text evidence="1">The sequence shown here is derived from an EMBL/GenBank/DDBJ whole genome shotgun (WGS) entry which is preliminary data.</text>
</comment>
<proteinExistence type="predicted"/>
<sequence>MGVIEKYPFFEITEINATDIEVCHSGGGLASYGTFCREVSHVIPSADEIVRYKKEKISVNSSVQIYYGFCYSESETRDYFELELLDGPCSRKTWNMMRVQHEGCIITFQREDIVPNSKLSDIRRRPDNSEIPWLNIKIKEIYTEGLSVMFDNFNYIYHVKCDAPIRENGVTISLVSCIELFESDIENDFFRYEIDIDIWENHEKDADAALAVAESIAEQTPEALEIIARYMDIADCLGAADARAWLADYYGTTDSKYDAYV</sequence>
<protein>
    <submittedName>
        <fullName evidence="1">Uncharacterized protein</fullName>
    </submittedName>
</protein>
<gene>
    <name evidence="1" type="ORF">IAC54_07270</name>
</gene>
<name>A0A9D9E3Z5_9BACT</name>